<organism evidence="1 2">
    <name type="scientific">Rhizopus delemar</name>
    <dbReference type="NCBI Taxonomy" id="936053"/>
    <lineage>
        <taxon>Eukaryota</taxon>
        <taxon>Fungi</taxon>
        <taxon>Fungi incertae sedis</taxon>
        <taxon>Mucoromycota</taxon>
        <taxon>Mucoromycotina</taxon>
        <taxon>Mucoromycetes</taxon>
        <taxon>Mucorales</taxon>
        <taxon>Mucorineae</taxon>
        <taxon>Rhizopodaceae</taxon>
        <taxon>Rhizopus</taxon>
    </lineage>
</organism>
<reference evidence="1 2" key="1">
    <citation type="journal article" date="2020" name="Microb. Genom.">
        <title>Genetic diversity of clinical and environmental Mucorales isolates obtained from an investigation of mucormycosis cases among solid organ transplant recipients.</title>
        <authorList>
            <person name="Nguyen M.H."/>
            <person name="Kaul D."/>
            <person name="Muto C."/>
            <person name="Cheng S.J."/>
            <person name="Richter R.A."/>
            <person name="Bruno V.M."/>
            <person name="Liu G."/>
            <person name="Beyhan S."/>
            <person name="Sundermann A.J."/>
            <person name="Mounaud S."/>
            <person name="Pasculle A.W."/>
            <person name="Nierman W.C."/>
            <person name="Driscoll E."/>
            <person name="Cumbie R."/>
            <person name="Clancy C.J."/>
            <person name="Dupont C.L."/>
        </authorList>
    </citation>
    <scope>NUCLEOTIDE SEQUENCE [LARGE SCALE GENOMIC DNA]</scope>
    <source>
        <strain evidence="1 2">GL24</strain>
    </source>
</reference>
<evidence type="ECO:0000313" key="2">
    <source>
        <dbReference type="Proteomes" id="UP000740926"/>
    </source>
</evidence>
<keyword evidence="2" id="KW-1185">Reference proteome</keyword>
<name>A0A9P6XNL8_9FUNG</name>
<sequence length="74" mass="7231">MIAAGALRQHGRRGAGQACGQQCDAQAGRAQHAARTMGVEHGGTCQVISAAGAASSATQADTATYVAAAGTFAE</sequence>
<accession>A0A9P6XNL8</accession>
<dbReference type="AlphaFoldDB" id="A0A9P6XNL8"/>
<comment type="caution">
    <text evidence="1">The sequence shown here is derived from an EMBL/GenBank/DDBJ whole genome shotgun (WGS) entry which is preliminary data.</text>
</comment>
<dbReference type="EMBL" id="JAANIU010015152">
    <property type="protein sequence ID" value="KAG1529435.1"/>
    <property type="molecule type" value="Genomic_DNA"/>
</dbReference>
<protein>
    <submittedName>
        <fullName evidence="1">Uncharacterized protein</fullName>
    </submittedName>
</protein>
<dbReference type="Proteomes" id="UP000740926">
    <property type="component" value="Unassembled WGS sequence"/>
</dbReference>
<gene>
    <name evidence="1" type="ORF">G6F50_018000</name>
</gene>
<evidence type="ECO:0000313" key="1">
    <source>
        <dbReference type="EMBL" id="KAG1529435.1"/>
    </source>
</evidence>
<proteinExistence type="predicted"/>